<feature type="region of interest" description="Disordered" evidence="1">
    <location>
        <begin position="59"/>
        <end position="81"/>
    </location>
</feature>
<protein>
    <submittedName>
        <fullName evidence="2">Uncharacterized protein</fullName>
    </submittedName>
</protein>
<dbReference type="Proteomes" id="UP000284621">
    <property type="component" value="Unassembled WGS sequence"/>
</dbReference>
<evidence type="ECO:0000256" key="1">
    <source>
        <dbReference type="SAM" id="MobiDB-lite"/>
    </source>
</evidence>
<accession>A0A414B585</accession>
<reference evidence="2 3" key="1">
    <citation type="submission" date="2018-08" db="EMBL/GenBank/DDBJ databases">
        <title>A genome reference for cultivated species of the human gut microbiota.</title>
        <authorList>
            <person name="Zou Y."/>
            <person name="Xue W."/>
            <person name="Luo G."/>
        </authorList>
    </citation>
    <scope>NUCLEOTIDE SEQUENCE [LARGE SCALE GENOMIC DNA]</scope>
    <source>
        <strain evidence="2 3">AM34-3LB</strain>
    </source>
</reference>
<name>A0A414B585_9FIRM</name>
<evidence type="ECO:0000313" key="3">
    <source>
        <dbReference type="Proteomes" id="UP000284621"/>
    </source>
</evidence>
<keyword evidence="3" id="KW-1185">Reference proteome</keyword>
<comment type="caution">
    <text evidence="2">The sequence shown here is derived from an EMBL/GenBank/DDBJ whole genome shotgun (WGS) entry which is preliminary data.</text>
</comment>
<organism evidence="2 3">
    <name type="scientific">Anaerobutyricum hallii</name>
    <dbReference type="NCBI Taxonomy" id="39488"/>
    <lineage>
        <taxon>Bacteria</taxon>
        <taxon>Bacillati</taxon>
        <taxon>Bacillota</taxon>
        <taxon>Clostridia</taxon>
        <taxon>Lachnospirales</taxon>
        <taxon>Lachnospiraceae</taxon>
        <taxon>Anaerobutyricum</taxon>
    </lineage>
</organism>
<feature type="compositionally biased region" description="Acidic residues" evidence="1">
    <location>
        <begin position="66"/>
        <end position="81"/>
    </location>
</feature>
<proteinExistence type="predicted"/>
<sequence length="136" mass="15277">MYHLKLCKAKSYMGIVCATESKPDVYVPEKQQADKLVASGYFVLASEEENTTNEIAREEVSKVEDTETESLFEEPDEEGEDSLLVELQTKSKAELVEYANKNGIDLTGCNKKDEIYSQIIESIARADSAREMLRKG</sequence>
<dbReference type="RefSeq" id="WP_118381209.1">
    <property type="nucleotide sequence ID" value="NZ_CABJFJ010000009.1"/>
</dbReference>
<gene>
    <name evidence="2" type="ORF">DW833_08910</name>
</gene>
<dbReference type="AlphaFoldDB" id="A0A414B585"/>
<evidence type="ECO:0000313" key="2">
    <source>
        <dbReference type="EMBL" id="RHC64174.1"/>
    </source>
</evidence>
<dbReference type="EMBL" id="QSID01000009">
    <property type="protein sequence ID" value="RHC64174.1"/>
    <property type="molecule type" value="Genomic_DNA"/>
</dbReference>